<organism evidence="1 2">
    <name type="scientific">Haloferax namakaokahaiae</name>
    <dbReference type="NCBI Taxonomy" id="1748331"/>
    <lineage>
        <taxon>Archaea</taxon>
        <taxon>Methanobacteriati</taxon>
        <taxon>Methanobacteriota</taxon>
        <taxon>Stenosarchaea group</taxon>
        <taxon>Halobacteria</taxon>
        <taxon>Halobacteriales</taxon>
        <taxon>Haloferacaceae</taxon>
        <taxon>Haloferax</taxon>
    </lineage>
</organism>
<dbReference type="Proteomes" id="UP001596481">
    <property type="component" value="Unassembled WGS sequence"/>
</dbReference>
<reference evidence="1 2" key="1">
    <citation type="journal article" date="2019" name="Int. J. Syst. Evol. Microbiol.">
        <title>The Global Catalogue of Microorganisms (GCM) 10K type strain sequencing project: providing services to taxonomists for standard genome sequencing and annotation.</title>
        <authorList>
            <consortium name="The Broad Institute Genomics Platform"/>
            <consortium name="The Broad Institute Genome Sequencing Center for Infectious Disease"/>
            <person name="Wu L."/>
            <person name="Ma J."/>
        </authorList>
    </citation>
    <scope>NUCLEOTIDE SEQUENCE [LARGE SCALE GENOMIC DNA]</scope>
    <source>
        <strain evidence="1 2">DSM 29988</strain>
    </source>
</reference>
<dbReference type="EMBL" id="JBHTAA010000014">
    <property type="protein sequence ID" value="MFC7205315.1"/>
    <property type="molecule type" value="Genomic_DNA"/>
</dbReference>
<dbReference type="PANTHER" id="PTHR43546">
    <property type="entry name" value="UPF0173 METAL-DEPENDENT HYDROLASE MJ1163-RELATED"/>
    <property type="match status" value="1"/>
</dbReference>
<dbReference type="RefSeq" id="WP_390225892.1">
    <property type="nucleotide sequence ID" value="NZ_JBHTAA010000014.1"/>
</dbReference>
<dbReference type="InterPro" id="IPR036866">
    <property type="entry name" value="RibonucZ/Hydroxyglut_hydro"/>
</dbReference>
<gene>
    <name evidence="1" type="ORF">ACFQJC_17535</name>
</gene>
<dbReference type="Gene3D" id="3.60.15.10">
    <property type="entry name" value="Ribonuclease Z/Hydroxyacylglutathione hydrolase-like"/>
    <property type="match status" value="1"/>
</dbReference>
<accession>A0ABD5ZK01</accession>
<dbReference type="Pfam" id="PF13483">
    <property type="entry name" value="Lactamase_B_3"/>
    <property type="match status" value="1"/>
</dbReference>
<dbReference type="AlphaFoldDB" id="A0ABD5ZK01"/>
<comment type="caution">
    <text evidence="1">The sequence shown here is derived from an EMBL/GenBank/DDBJ whole genome shotgun (WGS) entry which is preliminary data.</text>
</comment>
<protein>
    <submittedName>
        <fullName evidence="1">MBL fold metallo-hydrolase</fullName>
    </submittedName>
</protein>
<sequence length="314" mass="35678">MFASNPVQLNPTLSEPIHLTWWGAGTWEIDIDGITIAVDPYLNPTSGVDYALVTHEHNDHCHAPTLRTLLDDGLEELIVSRPCLFDSEHWFASPELPLLDEFDPTVLFPKYYQKTMIGGERNDKPKWQESTGPTQVPSEIEFGPVRITAVEAPGEEPNISAPHEIIGPVANLAYLIEDTRNDFTILALGDIRTPYPEMLEFADEVDMVLYPLGKPLSRHDDPLEYQIKTDMLFLDLLQPDYLIPGHYRHEGDYPVPKAYDETDTDEYKFLIGHGFPTVENPNRYIEKLRDTIAETPSVQTETFPIRAGKQYTIE</sequence>
<name>A0ABD5ZK01_9EURY</name>
<evidence type="ECO:0000313" key="2">
    <source>
        <dbReference type="Proteomes" id="UP001596481"/>
    </source>
</evidence>
<proteinExistence type="predicted"/>
<keyword evidence="2" id="KW-1185">Reference proteome</keyword>
<evidence type="ECO:0000313" key="1">
    <source>
        <dbReference type="EMBL" id="MFC7205315.1"/>
    </source>
</evidence>
<dbReference type="SUPFAM" id="SSF56281">
    <property type="entry name" value="Metallo-hydrolase/oxidoreductase"/>
    <property type="match status" value="1"/>
</dbReference>
<dbReference type="InterPro" id="IPR050114">
    <property type="entry name" value="UPF0173_UPF0282_UlaG_hydrolase"/>
</dbReference>